<dbReference type="InterPro" id="IPR011251">
    <property type="entry name" value="Luciferase-like_dom"/>
</dbReference>
<gene>
    <name evidence="3" type="ORF">OIE73_01575</name>
</gene>
<dbReference type="PANTHER" id="PTHR43244">
    <property type="match status" value="1"/>
</dbReference>
<evidence type="ECO:0000256" key="1">
    <source>
        <dbReference type="ARBA" id="ARBA00023002"/>
    </source>
</evidence>
<dbReference type="Gene3D" id="3.20.20.30">
    <property type="entry name" value="Luciferase-like domain"/>
    <property type="match status" value="1"/>
</dbReference>
<organism evidence="3 4">
    <name type="scientific">Streptomyces hirsutus</name>
    <dbReference type="NCBI Taxonomy" id="35620"/>
    <lineage>
        <taxon>Bacteria</taxon>
        <taxon>Bacillati</taxon>
        <taxon>Actinomycetota</taxon>
        <taxon>Actinomycetes</taxon>
        <taxon>Kitasatosporales</taxon>
        <taxon>Streptomycetaceae</taxon>
        <taxon>Streptomyces</taxon>
    </lineage>
</organism>
<dbReference type="Proteomes" id="UP001335325">
    <property type="component" value="Chromosome"/>
</dbReference>
<dbReference type="SUPFAM" id="SSF51679">
    <property type="entry name" value="Bacterial luciferase-like"/>
    <property type="match status" value="1"/>
</dbReference>
<keyword evidence="4" id="KW-1185">Reference proteome</keyword>
<feature type="domain" description="Luciferase-like" evidence="2">
    <location>
        <begin position="28"/>
        <end position="268"/>
    </location>
</feature>
<dbReference type="InterPro" id="IPR036661">
    <property type="entry name" value="Luciferase-like_sf"/>
</dbReference>
<dbReference type="NCBIfam" id="TIGR03620">
    <property type="entry name" value="F420_MSMEG_4141"/>
    <property type="match status" value="1"/>
</dbReference>
<reference evidence="3 4" key="1">
    <citation type="submission" date="2022-10" db="EMBL/GenBank/DDBJ databases">
        <title>The complete genomes of actinobacterial strains from the NBC collection.</title>
        <authorList>
            <person name="Joergensen T.S."/>
            <person name="Alvarez Arevalo M."/>
            <person name="Sterndorff E.B."/>
            <person name="Faurdal D."/>
            <person name="Vuksanovic O."/>
            <person name="Mourched A.-S."/>
            <person name="Charusanti P."/>
            <person name="Shaw S."/>
            <person name="Blin K."/>
            <person name="Weber T."/>
        </authorList>
    </citation>
    <scope>NUCLEOTIDE SEQUENCE [LARGE SCALE GENOMIC DNA]</scope>
    <source>
        <strain evidence="3 4">NBC 01753</strain>
    </source>
</reference>
<evidence type="ECO:0000259" key="2">
    <source>
        <dbReference type="Pfam" id="PF00296"/>
    </source>
</evidence>
<proteinExistence type="predicted"/>
<dbReference type="EMBL" id="CP109134">
    <property type="protein sequence ID" value="WSD04588.1"/>
    <property type="molecule type" value="Genomic_DNA"/>
</dbReference>
<dbReference type="InterPro" id="IPR050564">
    <property type="entry name" value="F420-G6PD/mer"/>
</dbReference>
<evidence type="ECO:0000313" key="3">
    <source>
        <dbReference type="EMBL" id="WSD04588.1"/>
    </source>
</evidence>
<name>A0ABZ1GEM2_9ACTN</name>
<evidence type="ECO:0000313" key="4">
    <source>
        <dbReference type="Proteomes" id="UP001335325"/>
    </source>
</evidence>
<dbReference type="InterPro" id="IPR019922">
    <property type="entry name" value="Lucif-like_OxRdatse_MSMEG_4141"/>
</dbReference>
<dbReference type="GeneID" id="91541220"/>
<keyword evidence="1" id="KW-0560">Oxidoreductase</keyword>
<dbReference type="Pfam" id="PF00296">
    <property type="entry name" value="Bac_luciferase"/>
    <property type="match status" value="1"/>
</dbReference>
<accession>A0ABZ1GEM2</accession>
<dbReference type="RefSeq" id="WP_326750906.1">
    <property type="nucleotide sequence ID" value="NZ_CP109134.1"/>
</dbReference>
<protein>
    <submittedName>
        <fullName evidence="3">LLM class F420-dependent oxidoreductase</fullName>
    </submittedName>
</protein>
<sequence>MSARPLRAPGRTVGIWAGAFRLDDRALVADAAAALEDMGYTALWYPGGLRRTFETAAVLLEATSRAVVATGIANIWVNPPAESAEAFARLDAAHPGRFLLGLGASHGPMVERSGLGRYERPLAKMRGYLDELDASATPVPPEDRIIGALGPKMLALSAERSLGTHPYLVTPEHTARIRSAVGAGARVMPEQGVVLDSDPVSARATAREALAMYLELPNYVNNWLRLGFTEDDVANGGSDRLVDALIAWGTPEQIAARVRAHHDAGADHVCLQILGAPGELPLGTARSLAAALLD</sequence>
<dbReference type="PANTHER" id="PTHR43244:SF1">
    <property type="entry name" value="5,10-METHYLENETETRAHYDROMETHANOPTERIN REDUCTASE"/>
    <property type="match status" value="1"/>
</dbReference>
<dbReference type="CDD" id="cd01097">
    <property type="entry name" value="Tetrahydromethanopterin_reductase"/>
    <property type="match status" value="1"/>
</dbReference>